<dbReference type="PROSITE" id="PS00409">
    <property type="entry name" value="PROKAR_NTER_METHYL"/>
    <property type="match status" value="1"/>
</dbReference>
<dbReference type="Proteomes" id="UP000034128">
    <property type="component" value="Unassembled WGS sequence"/>
</dbReference>
<protein>
    <recommendedName>
        <fullName evidence="5">General secretion pathway protein G</fullName>
    </recommendedName>
</protein>
<evidence type="ECO:0000256" key="1">
    <source>
        <dbReference type="SAM" id="MobiDB-lite"/>
    </source>
</evidence>
<name>A0A0G1HG66_UNCKA</name>
<accession>A0A0G1HG66</accession>
<feature type="transmembrane region" description="Helical" evidence="2">
    <location>
        <begin position="12"/>
        <end position="33"/>
    </location>
</feature>
<dbReference type="SUPFAM" id="SSF54523">
    <property type="entry name" value="Pili subunits"/>
    <property type="match status" value="1"/>
</dbReference>
<keyword evidence="2" id="KW-0472">Membrane</keyword>
<evidence type="ECO:0000313" key="3">
    <source>
        <dbReference type="EMBL" id="KKT45513.1"/>
    </source>
</evidence>
<keyword evidence="2" id="KW-1133">Transmembrane helix</keyword>
<sequence>MTRKAYTKGFTLVELLVVIAIVVILAGALFLIINPANLLMKARDSKRVSELTELNKALALALADNRITITTTATLSSCGSGTSGFSSSGAAGNWVQFAVVVLVNGGLNNYLSALPKDPTNVAPNCYYYEGYAPTSAWELNAELQSADNDSVEQNDGGGGPNAATRFEIGTDQGLDLI</sequence>
<dbReference type="Gene3D" id="3.30.700.10">
    <property type="entry name" value="Glycoprotein, Type 4 Pilin"/>
    <property type="match status" value="1"/>
</dbReference>
<proteinExistence type="predicted"/>
<feature type="region of interest" description="Disordered" evidence="1">
    <location>
        <begin position="146"/>
        <end position="177"/>
    </location>
</feature>
<evidence type="ECO:0000256" key="2">
    <source>
        <dbReference type="SAM" id="Phobius"/>
    </source>
</evidence>
<keyword evidence="2" id="KW-0812">Transmembrane</keyword>
<reference evidence="3 4" key="1">
    <citation type="journal article" date="2015" name="Nature">
        <title>rRNA introns, odd ribosomes, and small enigmatic genomes across a large radiation of phyla.</title>
        <authorList>
            <person name="Brown C.T."/>
            <person name="Hug L.A."/>
            <person name="Thomas B.C."/>
            <person name="Sharon I."/>
            <person name="Castelle C.J."/>
            <person name="Singh A."/>
            <person name="Wilkins M.J."/>
            <person name="Williams K.H."/>
            <person name="Banfield J.F."/>
        </authorList>
    </citation>
    <scope>NUCLEOTIDE SEQUENCE [LARGE SCALE GENOMIC DNA]</scope>
</reference>
<organism evidence="3 4">
    <name type="scientific">candidate division WWE3 bacterium GW2011_GWA2_44_16</name>
    <dbReference type="NCBI Taxonomy" id="1619110"/>
    <lineage>
        <taxon>Bacteria</taxon>
        <taxon>Katanobacteria</taxon>
    </lineage>
</organism>
<dbReference type="Pfam" id="PF07963">
    <property type="entry name" value="N_methyl"/>
    <property type="match status" value="1"/>
</dbReference>
<dbReference type="STRING" id="1619110.UW36_C0004G0015"/>
<dbReference type="EMBL" id="LCIA01000004">
    <property type="protein sequence ID" value="KKT45513.1"/>
    <property type="molecule type" value="Genomic_DNA"/>
</dbReference>
<dbReference type="InterPro" id="IPR045584">
    <property type="entry name" value="Pilin-like"/>
</dbReference>
<gene>
    <name evidence="3" type="ORF">UW36_C0004G0015</name>
</gene>
<evidence type="ECO:0000313" key="4">
    <source>
        <dbReference type="Proteomes" id="UP000034128"/>
    </source>
</evidence>
<evidence type="ECO:0008006" key="5">
    <source>
        <dbReference type="Google" id="ProtNLM"/>
    </source>
</evidence>
<dbReference type="NCBIfam" id="TIGR02532">
    <property type="entry name" value="IV_pilin_GFxxxE"/>
    <property type="match status" value="1"/>
</dbReference>
<dbReference type="AlphaFoldDB" id="A0A0G1HG66"/>
<comment type="caution">
    <text evidence="3">The sequence shown here is derived from an EMBL/GenBank/DDBJ whole genome shotgun (WGS) entry which is preliminary data.</text>
</comment>
<dbReference type="InterPro" id="IPR012902">
    <property type="entry name" value="N_methyl_site"/>
</dbReference>